<proteinExistence type="predicted"/>
<keyword evidence="2" id="KW-1185">Reference proteome</keyword>
<accession>A0ABD2QM20</accession>
<dbReference type="EMBL" id="JBJKFK010000043">
    <property type="protein sequence ID" value="KAL3320580.1"/>
    <property type="molecule type" value="Genomic_DNA"/>
</dbReference>
<name>A0ABD2QM20_9PLAT</name>
<dbReference type="Proteomes" id="UP001626550">
    <property type="component" value="Unassembled WGS sequence"/>
</dbReference>
<protein>
    <submittedName>
        <fullName evidence="1">Uncharacterized protein</fullName>
    </submittedName>
</protein>
<evidence type="ECO:0000313" key="2">
    <source>
        <dbReference type="Proteomes" id="UP001626550"/>
    </source>
</evidence>
<dbReference type="AlphaFoldDB" id="A0ABD2QM20"/>
<evidence type="ECO:0000313" key="1">
    <source>
        <dbReference type="EMBL" id="KAL3320580.1"/>
    </source>
</evidence>
<reference evidence="1 2" key="1">
    <citation type="submission" date="2024-11" db="EMBL/GenBank/DDBJ databases">
        <title>Adaptive evolution of stress response genes in parasites aligns with host niche diversity.</title>
        <authorList>
            <person name="Hahn C."/>
            <person name="Resl P."/>
        </authorList>
    </citation>
    <scope>NUCLEOTIDE SEQUENCE [LARGE SCALE GENOMIC DNA]</scope>
    <source>
        <strain evidence="1">EGGRZ-B1_66</strain>
        <tissue evidence="1">Body</tissue>
    </source>
</reference>
<gene>
    <name evidence="1" type="ORF">Ciccas_000746</name>
</gene>
<sequence length="72" mass="8270">MNVSLNFECASIWPKEPTNTLGPGFQQRCRSMKEQKLDKEIGSHDYFAQTEVVRSGVHFVTLDLVEERKGKK</sequence>
<comment type="caution">
    <text evidence="1">The sequence shown here is derived from an EMBL/GenBank/DDBJ whole genome shotgun (WGS) entry which is preliminary data.</text>
</comment>
<organism evidence="1 2">
    <name type="scientific">Cichlidogyrus casuarinus</name>
    <dbReference type="NCBI Taxonomy" id="1844966"/>
    <lineage>
        <taxon>Eukaryota</taxon>
        <taxon>Metazoa</taxon>
        <taxon>Spiralia</taxon>
        <taxon>Lophotrochozoa</taxon>
        <taxon>Platyhelminthes</taxon>
        <taxon>Monogenea</taxon>
        <taxon>Monopisthocotylea</taxon>
        <taxon>Dactylogyridea</taxon>
        <taxon>Ancyrocephalidae</taxon>
        <taxon>Cichlidogyrus</taxon>
    </lineage>
</organism>